<evidence type="ECO:0000256" key="2">
    <source>
        <dbReference type="ARBA" id="ARBA00004922"/>
    </source>
</evidence>
<evidence type="ECO:0000256" key="5">
    <source>
        <dbReference type="ARBA" id="ARBA00021745"/>
    </source>
</evidence>
<evidence type="ECO:0000256" key="11">
    <source>
        <dbReference type="ARBA" id="ARBA00023180"/>
    </source>
</evidence>
<evidence type="ECO:0000256" key="7">
    <source>
        <dbReference type="ARBA" id="ARBA00022679"/>
    </source>
</evidence>
<dbReference type="GO" id="GO:0005783">
    <property type="term" value="C:endoplasmic reticulum"/>
    <property type="evidence" value="ECO:0007669"/>
    <property type="project" value="UniProtKB-SubCell"/>
</dbReference>
<dbReference type="STRING" id="7574.A0A1S3J259"/>
<dbReference type="CDD" id="cd11302">
    <property type="entry name" value="O-FucT-1"/>
    <property type="match status" value="1"/>
</dbReference>
<dbReference type="Proteomes" id="UP000085678">
    <property type="component" value="Unplaced"/>
</dbReference>
<comment type="subcellular location">
    <subcellularLocation>
        <location evidence="1">Endoplasmic reticulum</location>
    </subcellularLocation>
</comment>
<dbReference type="InterPro" id="IPR019378">
    <property type="entry name" value="GDP-Fuc_O-FucTrfase"/>
</dbReference>
<evidence type="ECO:0000256" key="17">
    <source>
        <dbReference type="SAM" id="SignalP"/>
    </source>
</evidence>
<dbReference type="PANTHER" id="PTHR21420:SF10">
    <property type="entry name" value="GDP-FUCOSE PROTEIN O-FUCOSYLTRANSFERASE 1"/>
    <property type="match status" value="1"/>
</dbReference>
<evidence type="ECO:0000256" key="1">
    <source>
        <dbReference type="ARBA" id="ARBA00004240"/>
    </source>
</evidence>
<dbReference type="InterPro" id="IPR039922">
    <property type="entry name" value="POFUT1"/>
</dbReference>
<dbReference type="GO" id="GO:0007219">
    <property type="term" value="P:Notch signaling pathway"/>
    <property type="evidence" value="ECO:0007669"/>
    <property type="project" value="UniProtKB-KW"/>
</dbReference>
<keyword evidence="6" id="KW-0328">Glycosyltransferase</keyword>
<accession>A0A1S3J259</accession>
<keyword evidence="13" id="KW-0119">Carbohydrate metabolism</keyword>
<feature type="signal peptide" evidence="17">
    <location>
        <begin position="1"/>
        <end position="19"/>
    </location>
</feature>
<dbReference type="RefSeq" id="XP_023931724.1">
    <property type="nucleotide sequence ID" value="XM_024075956.1"/>
</dbReference>
<keyword evidence="12" id="KW-0294">Fucose metabolism</keyword>
<dbReference type="GO" id="GO:0006004">
    <property type="term" value="P:fucose metabolic process"/>
    <property type="evidence" value="ECO:0007669"/>
    <property type="project" value="UniProtKB-KW"/>
</dbReference>
<proteinExistence type="inferred from homology"/>
<keyword evidence="18" id="KW-1185">Reference proteome</keyword>
<evidence type="ECO:0000256" key="9">
    <source>
        <dbReference type="ARBA" id="ARBA00022976"/>
    </source>
</evidence>
<sequence length="383" mass="43377">MMERLVWLLLFLSVIFSQAVNTVDVDPNGYVVYCPCMGRFGNQADHFLGSLSFAHGLNRTLVLPPWVEYRTGERNSVQVPFDTYFQVAPLQDYHRVMTMENFMKELAPVIWPPGKRTAFCYMARPGSTSEGCNAKDGNPFGPFWNTFKVDFDSSEFYGPLYYDSHRTSTAKAWHKKYPVSRYPVLAFTGAPASFPVNKEDVYLHKYLKWSKGIQSKADEFIKKNIGTDSFLGIHLRNGVDWSNACNHASDSPRLFAAPQCLGYNNEYGKVTKELCFPSEKTIISQVKKVVKKHKLGAVFVATDNDPMVQKLKKSLEKLKVKTVVTTHPSDSPHMDLAILGKADFFIGNCVSTFSAFAKRERDAKGLPSAFWAFKEQKVQHEEL</sequence>
<dbReference type="UniPathway" id="UPA00378"/>
<evidence type="ECO:0000256" key="3">
    <source>
        <dbReference type="ARBA" id="ARBA00010626"/>
    </source>
</evidence>
<evidence type="ECO:0000256" key="10">
    <source>
        <dbReference type="ARBA" id="ARBA00023157"/>
    </source>
</evidence>
<keyword evidence="11" id="KW-0325">Glycoprotein</keyword>
<evidence type="ECO:0000256" key="8">
    <source>
        <dbReference type="ARBA" id="ARBA00022824"/>
    </source>
</evidence>
<evidence type="ECO:0000313" key="19">
    <source>
        <dbReference type="RefSeq" id="XP_013404361.1"/>
    </source>
</evidence>
<gene>
    <name evidence="19 20" type="primary">LOC106169445</name>
</gene>
<dbReference type="Gene3D" id="3.40.50.11350">
    <property type="match status" value="1"/>
</dbReference>
<comment type="pathway">
    <text evidence="2">Protein modification; protein glycosylation.</text>
</comment>
<evidence type="ECO:0000313" key="18">
    <source>
        <dbReference type="Proteomes" id="UP000085678"/>
    </source>
</evidence>
<keyword evidence="8" id="KW-0256">Endoplasmic reticulum</keyword>
<evidence type="ECO:0000256" key="14">
    <source>
        <dbReference type="ARBA" id="ARBA00033080"/>
    </source>
</evidence>
<organism evidence="18 19">
    <name type="scientific">Lingula anatina</name>
    <name type="common">Brachiopod</name>
    <name type="synonym">Lingula unguis</name>
    <dbReference type="NCBI Taxonomy" id="7574"/>
    <lineage>
        <taxon>Eukaryota</taxon>
        <taxon>Metazoa</taxon>
        <taxon>Spiralia</taxon>
        <taxon>Lophotrochozoa</taxon>
        <taxon>Brachiopoda</taxon>
        <taxon>Linguliformea</taxon>
        <taxon>Lingulata</taxon>
        <taxon>Lingulida</taxon>
        <taxon>Linguloidea</taxon>
        <taxon>Lingulidae</taxon>
        <taxon>Lingula</taxon>
    </lineage>
</organism>
<feature type="chain" id="PRO_5010230077" description="GDP-fucose protein O-fucosyltransferase 1" evidence="17">
    <location>
        <begin position="20"/>
        <end position="383"/>
    </location>
</feature>
<dbReference type="RefSeq" id="XP_013404361.1">
    <property type="nucleotide sequence ID" value="XM_013548907.1"/>
</dbReference>
<evidence type="ECO:0000256" key="12">
    <source>
        <dbReference type="ARBA" id="ARBA00023253"/>
    </source>
</evidence>
<comment type="catalytic activity">
    <reaction evidence="15">
        <text>L-threonyl-[protein] + GDP-beta-L-fucose = 3-O-(alpha-L-fucosyl)-L-threonyl-[protein] + GDP + H(+)</text>
        <dbReference type="Rhea" id="RHEA:70491"/>
        <dbReference type="Rhea" id="RHEA-COMP:11060"/>
        <dbReference type="Rhea" id="RHEA-COMP:17915"/>
        <dbReference type="ChEBI" id="CHEBI:15378"/>
        <dbReference type="ChEBI" id="CHEBI:30013"/>
        <dbReference type="ChEBI" id="CHEBI:57273"/>
        <dbReference type="ChEBI" id="CHEBI:58189"/>
        <dbReference type="ChEBI" id="CHEBI:189631"/>
        <dbReference type="EC" id="2.4.1.221"/>
    </reaction>
    <physiologicalReaction direction="left-to-right" evidence="15">
        <dbReference type="Rhea" id="RHEA:70492"/>
    </physiologicalReaction>
</comment>
<dbReference type="KEGG" id="lak:106169445"/>
<dbReference type="EC" id="2.4.1.221" evidence="4"/>
<comment type="catalytic activity">
    <reaction evidence="16">
        <text>L-seryl-[protein] + GDP-beta-L-fucose = 3-O-(alpha-L-fucosyl)-L-seryl-[protein] + GDP + H(+)</text>
        <dbReference type="Rhea" id="RHEA:63644"/>
        <dbReference type="Rhea" id="RHEA-COMP:9863"/>
        <dbReference type="Rhea" id="RHEA-COMP:17914"/>
        <dbReference type="ChEBI" id="CHEBI:15378"/>
        <dbReference type="ChEBI" id="CHEBI:29999"/>
        <dbReference type="ChEBI" id="CHEBI:57273"/>
        <dbReference type="ChEBI" id="CHEBI:58189"/>
        <dbReference type="ChEBI" id="CHEBI:189632"/>
        <dbReference type="EC" id="2.4.1.221"/>
    </reaction>
    <physiologicalReaction direction="left-to-right" evidence="16">
        <dbReference type="Rhea" id="RHEA:63645"/>
    </physiologicalReaction>
</comment>
<reference evidence="19 20" key="1">
    <citation type="submission" date="2025-04" db="UniProtKB">
        <authorList>
            <consortium name="RefSeq"/>
        </authorList>
    </citation>
    <scope>IDENTIFICATION</scope>
    <source>
        <tissue evidence="19 20">Gonads</tissue>
    </source>
</reference>
<dbReference type="OrthoDB" id="10050276at2759"/>
<comment type="similarity">
    <text evidence="3">Belongs to the glycosyltransferase 65 family.</text>
</comment>
<evidence type="ECO:0000313" key="20">
    <source>
        <dbReference type="RefSeq" id="XP_023931724.1"/>
    </source>
</evidence>
<dbReference type="GeneID" id="106169445"/>
<name>A0A1S3J259_LINAN</name>
<protein>
    <recommendedName>
        <fullName evidence="5">GDP-fucose protein O-fucosyltransferase 1</fullName>
        <ecNumber evidence="4">2.4.1.221</ecNumber>
    </recommendedName>
    <alternativeName>
        <fullName evidence="14">Peptide-O-fucosyltransferase 1</fullName>
    </alternativeName>
</protein>
<dbReference type="PANTHER" id="PTHR21420">
    <property type="entry name" value="GDP-FUCOSE PROTEIN O-FUCOSYLTRANSFERASE 1"/>
    <property type="match status" value="1"/>
</dbReference>
<evidence type="ECO:0000256" key="6">
    <source>
        <dbReference type="ARBA" id="ARBA00022676"/>
    </source>
</evidence>
<evidence type="ECO:0000256" key="13">
    <source>
        <dbReference type="ARBA" id="ARBA00023277"/>
    </source>
</evidence>
<dbReference type="AlphaFoldDB" id="A0A1S3J259"/>
<dbReference type="Gene3D" id="3.40.50.11340">
    <property type="match status" value="1"/>
</dbReference>
<keyword evidence="7" id="KW-0808">Transferase</keyword>
<dbReference type="GO" id="GO:0046922">
    <property type="term" value="F:peptide-O-fucosyltransferase activity"/>
    <property type="evidence" value="ECO:0007669"/>
    <property type="project" value="UniProtKB-EC"/>
</dbReference>
<evidence type="ECO:0000256" key="16">
    <source>
        <dbReference type="ARBA" id="ARBA00048647"/>
    </source>
</evidence>
<keyword evidence="9" id="KW-0914">Notch signaling pathway</keyword>
<evidence type="ECO:0000256" key="4">
    <source>
        <dbReference type="ARBA" id="ARBA00012196"/>
    </source>
</evidence>
<keyword evidence="17" id="KW-0732">Signal</keyword>
<evidence type="ECO:0000256" key="15">
    <source>
        <dbReference type="ARBA" id="ARBA00047273"/>
    </source>
</evidence>
<keyword evidence="10" id="KW-1015">Disulfide bond</keyword>
<dbReference type="Pfam" id="PF10250">
    <property type="entry name" value="O-FucT"/>
    <property type="match status" value="1"/>
</dbReference>